<accession>A0A7W5XX29</accession>
<dbReference type="GO" id="GO:0008855">
    <property type="term" value="F:exodeoxyribonuclease VII activity"/>
    <property type="evidence" value="ECO:0007669"/>
    <property type="project" value="UniProtKB-UniRule"/>
</dbReference>
<evidence type="ECO:0000256" key="3">
    <source>
        <dbReference type="ARBA" id="ARBA00022801"/>
    </source>
</evidence>
<evidence type="ECO:0000313" key="9">
    <source>
        <dbReference type="EMBL" id="MBB3701888.1"/>
    </source>
</evidence>
<keyword evidence="1 5" id="KW-0963">Cytoplasm</keyword>
<dbReference type="CDD" id="cd04489">
    <property type="entry name" value="ExoVII_LU_OBF"/>
    <property type="match status" value="1"/>
</dbReference>
<reference evidence="9 10" key="1">
    <citation type="submission" date="2020-08" db="EMBL/GenBank/DDBJ databases">
        <title>Genomic Encyclopedia of Type Strains, Phase IV (KMG-IV): sequencing the most valuable type-strain genomes for metagenomic binning, comparative biology and taxonomic classification.</title>
        <authorList>
            <person name="Goeker M."/>
        </authorList>
    </citation>
    <scope>NUCLEOTIDE SEQUENCE [LARGE SCALE GENOMIC DNA]</scope>
    <source>
        <strain evidence="9 10">DSM 22548</strain>
    </source>
</reference>
<evidence type="ECO:0000256" key="2">
    <source>
        <dbReference type="ARBA" id="ARBA00022722"/>
    </source>
</evidence>
<organism evidence="9 10">
    <name type="scientific">Alloprevotella rava</name>
    <dbReference type="NCBI Taxonomy" id="671218"/>
    <lineage>
        <taxon>Bacteria</taxon>
        <taxon>Pseudomonadati</taxon>
        <taxon>Bacteroidota</taxon>
        <taxon>Bacteroidia</taxon>
        <taxon>Bacteroidales</taxon>
        <taxon>Prevotellaceae</taxon>
        <taxon>Alloprevotella</taxon>
    </lineage>
</organism>
<dbReference type="InterPro" id="IPR003753">
    <property type="entry name" value="Exonuc_VII_L"/>
</dbReference>
<dbReference type="Proteomes" id="UP000541425">
    <property type="component" value="Unassembled WGS sequence"/>
</dbReference>
<comment type="similarity">
    <text evidence="5 6">Belongs to the XseA family.</text>
</comment>
<dbReference type="PANTHER" id="PTHR30008">
    <property type="entry name" value="EXODEOXYRIBONUCLEASE 7 LARGE SUBUNIT"/>
    <property type="match status" value="1"/>
</dbReference>
<feature type="domain" description="OB-fold nucleic acid binding" evidence="8">
    <location>
        <begin position="5"/>
        <end position="110"/>
    </location>
</feature>
<comment type="catalytic activity">
    <reaction evidence="5 6">
        <text>Exonucleolytic cleavage in either 5'- to 3'- or 3'- to 5'-direction to yield nucleoside 5'-phosphates.</text>
        <dbReference type="EC" id="3.1.11.6"/>
    </reaction>
</comment>
<dbReference type="EMBL" id="JACICA010000001">
    <property type="protein sequence ID" value="MBB3701888.1"/>
    <property type="molecule type" value="Genomic_DNA"/>
</dbReference>
<evidence type="ECO:0000256" key="1">
    <source>
        <dbReference type="ARBA" id="ARBA00022490"/>
    </source>
</evidence>
<keyword evidence="2 5" id="KW-0540">Nuclease</keyword>
<dbReference type="GO" id="GO:0009318">
    <property type="term" value="C:exodeoxyribonuclease VII complex"/>
    <property type="evidence" value="ECO:0007669"/>
    <property type="project" value="UniProtKB-UniRule"/>
</dbReference>
<sequence length="428" mass="48429">MTSISLSELNALVKDTLHYQMPDSYWVVAEIASVSVRGNGHCYLEFVERDPHEGLVAKASAHIWRNTFTLLRSHFERATGQTLVAGMKVLVEVEVDFHEVYGYSLNILDIDPTYTMGDMARRRQEILEQLREDGVLEMNKALVLPRPLSRIAVISSETAAGYGDFCNQMNQKPYKFTLKLFPAIMQGNTVENSVIAALEQIAAEEEKWDAVAIIRGGGAVSDLNGFDSYLLAANVAQFPLPVLTGIGHERDDTVIDFVAHTRLKTPTAVAAFLLDVREKEIREVEALEETLLRTATLCLRDRKELFQQLAHRFQLASEQFSNLRRERLLRLMGRLELLTQQRLQNEQHRLEFIPGRITVAIEQRLEREGRTLKMLEQNVRLASPERILKLGFSITTLNGKVVRKASQLKPGDRLQTQFEDGAVSSIVE</sequence>
<comment type="subcellular location">
    <subcellularLocation>
        <location evidence="5 6">Cytoplasm</location>
    </subcellularLocation>
</comment>
<evidence type="ECO:0000259" key="8">
    <source>
        <dbReference type="Pfam" id="PF13742"/>
    </source>
</evidence>
<dbReference type="Pfam" id="PF02601">
    <property type="entry name" value="Exonuc_VII_L"/>
    <property type="match status" value="1"/>
</dbReference>
<dbReference type="InterPro" id="IPR020579">
    <property type="entry name" value="Exonuc_VII_lsu_C"/>
</dbReference>
<dbReference type="GO" id="GO:0005737">
    <property type="term" value="C:cytoplasm"/>
    <property type="evidence" value="ECO:0007669"/>
    <property type="project" value="UniProtKB-SubCell"/>
</dbReference>
<evidence type="ECO:0000256" key="4">
    <source>
        <dbReference type="ARBA" id="ARBA00022839"/>
    </source>
</evidence>
<comment type="subunit">
    <text evidence="5">Heterooligomer composed of large and small subunits.</text>
</comment>
<dbReference type="PANTHER" id="PTHR30008:SF0">
    <property type="entry name" value="EXODEOXYRIBONUCLEASE 7 LARGE SUBUNIT"/>
    <property type="match status" value="1"/>
</dbReference>
<proteinExistence type="inferred from homology"/>
<dbReference type="Pfam" id="PF13742">
    <property type="entry name" value="tRNA_anti_2"/>
    <property type="match status" value="1"/>
</dbReference>
<dbReference type="GO" id="GO:0003676">
    <property type="term" value="F:nucleic acid binding"/>
    <property type="evidence" value="ECO:0007669"/>
    <property type="project" value="InterPro"/>
</dbReference>
<name>A0A7W5XX29_9BACT</name>
<evidence type="ECO:0000259" key="7">
    <source>
        <dbReference type="Pfam" id="PF02601"/>
    </source>
</evidence>
<comment type="function">
    <text evidence="5">Bidirectionally degrades single-stranded DNA into large acid-insoluble oligonucleotides, which are then degraded further into small acid-soluble oligonucleotides.</text>
</comment>
<feature type="domain" description="Exonuclease VII large subunit C-terminal" evidence="7">
    <location>
        <begin position="137"/>
        <end position="424"/>
    </location>
</feature>
<evidence type="ECO:0000313" key="10">
    <source>
        <dbReference type="Proteomes" id="UP000541425"/>
    </source>
</evidence>
<dbReference type="AlphaFoldDB" id="A0A7W5XX29"/>
<dbReference type="GO" id="GO:0006308">
    <property type="term" value="P:DNA catabolic process"/>
    <property type="evidence" value="ECO:0007669"/>
    <property type="project" value="UniProtKB-UniRule"/>
</dbReference>
<dbReference type="InterPro" id="IPR025824">
    <property type="entry name" value="OB-fold_nuc-bd_dom"/>
</dbReference>
<dbReference type="RefSeq" id="WP_183694075.1">
    <property type="nucleotide sequence ID" value="NZ_JACICA010000001.1"/>
</dbReference>
<dbReference type="HAMAP" id="MF_00378">
    <property type="entry name" value="Exonuc_7_L"/>
    <property type="match status" value="1"/>
</dbReference>
<evidence type="ECO:0000256" key="5">
    <source>
        <dbReference type="HAMAP-Rule" id="MF_00378"/>
    </source>
</evidence>
<keyword evidence="4 5" id="KW-0269">Exonuclease</keyword>
<protein>
    <recommendedName>
        <fullName evidence="5">Exodeoxyribonuclease 7 large subunit</fullName>
        <ecNumber evidence="5">3.1.11.6</ecNumber>
    </recommendedName>
    <alternativeName>
        <fullName evidence="5">Exodeoxyribonuclease VII large subunit</fullName>
        <shortName evidence="5">Exonuclease VII large subunit</shortName>
    </alternativeName>
</protein>
<dbReference type="NCBIfam" id="TIGR00237">
    <property type="entry name" value="xseA"/>
    <property type="match status" value="1"/>
</dbReference>
<keyword evidence="3 5" id="KW-0378">Hydrolase</keyword>
<dbReference type="EC" id="3.1.11.6" evidence="5"/>
<evidence type="ECO:0000256" key="6">
    <source>
        <dbReference type="RuleBase" id="RU004355"/>
    </source>
</evidence>
<gene>
    <name evidence="5" type="primary">xseA</name>
    <name evidence="9" type="ORF">FHS60_000330</name>
</gene>
<comment type="caution">
    <text evidence="9">The sequence shown here is derived from an EMBL/GenBank/DDBJ whole genome shotgun (WGS) entry which is preliminary data.</text>
</comment>